<gene>
    <name evidence="2" type="ORF">CK203_056972</name>
</gene>
<accession>A0A438GN14</accession>
<keyword evidence="1" id="KW-0472">Membrane</keyword>
<dbReference type="Proteomes" id="UP000288805">
    <property type="component" value="Unassembled WGS sequence"/>
</dbReference>
<keyword evidence="1" id="KW-1133">Transmembrane helix</keyword>
<feature type="transmembrane region" description="Helical" evidence="1">
    <location>
        <begin position="41"/>
        <end position="58"/>
    </location>
</feature>
<protein>
    <submittedName>
        <fullName evidence="2">Uncharacterized protein</fullName>
    </submittedName>
</protein>
<dbReference type="AlphaFoldDB" id="A0A438GN14"/>
<keyword evidence="1" id="KW-0812">Transmembrane</keyword>
<comment type="caution">
    <text evidence="2">The sequence shown here is derived from an EMBL/GenBank/DDBJ whole genome shotgun (WGS) entry which is preliminary data.</text>
</comment>
<proteinExistence type="predicted"/>
<name>A0A438GN14_VITVI</name>
<reference evidence="2 3" key="1">
    <citation type="journal article" date="2018" name="PLoS Genet.">
        <title>Population sequencing reveals clonal diversity and ancestral inbreeding in the grapevine cultivar Chardonnay.</title>
        <authorList>
            <person name="Roach M.J."/>
            <person name="Johnson D.L."/>
            <person name="Bohlmann J."/>
            <person name="van Vuuren H.J."/>
            <person name="Jones S.J."/>
            <person name="Pretorius I.S."/>
            <person name="Schmidt S.A."/>
            <person name="Borneman A.R."/>
        </authorList>
    </citation>
    <scope>NUCLEOTIDE SEQUENCE [LARGE SCALE GENOMIC DNA]</scope>
    <source>
        <strain evidence="3">cv. Chardonnay</strain>
        <tissue evidence="2">Leaf</tissue>
    </source>
</reference>
<evidence type="ECO:0000256" key="1">
    <source>
        <dbReference type="SAM" id="Phobius"/>
    </source>
</evidence>
<evidence type="ECO:0000313" key="3">
    <source>
        <dbReference type="Proteomes" id="UP000288805"/>
    </source>
</evidence>
<evidence type="ECO:0000313" key="2">
    <source>
        <dbReference type="EMBL" id="RVW73606.1"/>
    </source>
</evidence>
<dbReference type="EMBL" id="QGNW01000387">
    <property type="protein sequence ID" value="RVW73606.1"/>
    <property type="molecule type" value="Genomic_DNA"/>
</dbReference>
<sequence length="59" mass="6491">MASRIADSMLLFMGPHQRSIPSYRVGPHCSPGMHLALTHPVGLFFSFGSWVLNLPVLVL</sequence>
<organism evidence="2 3">
    <name type="scientific">Vitis vinifera</name>
    <name type="common">Grape</name>
    <dbReference type="NCBI Taxonomy" id="29760"/>
    <lineage>
        <taxon>Eukaryota</taxon>
        <taxon>Viridiplantae</taxon>
        <taxon>Streptophyta</taxon>
        <taxon>Embryophyta</taxon>
        <taxon>Tracheophyta</taxon>
        <taxon>Spermatophyta</taxon>
        <taxon>Magnoliopsida</taxon>
        <taxon>eudicotyledons</taxon>
        <taxon>Gunneridae</taxon>
        <taxon>Pentapetalae</taxon>
        <taxon>rosids</taxon>
        <taxon>Vitales</taxon>
        <taxon>Vitaceae</taxon>
        <taxon>Viteae</taxon>
        <taxon>Vitis</taxon>
    </lineage>
</organism>